<dbReference type="FunFam" id="4.10.40.20:FF:000003">
    <property type="entry name" value="cysteine-rich motor neuron 1 protein isoform X1"/>
    <property type="match status" value="1"/>
</dbReference>
<reference evidence="9" key="1">
    <citation type="submission" date="2025-08" db="UniProtKB">
        <authorList>
            <consortium name="Ensembl"/>
        </authorList>
    </citation>
    <scope>IDENTIFICATION</scope>
</reference>
<feature type="domain" description="VWFC" evidence="6">
    <location>
        <begin position="839"/>
        <end position="897"/>
    </location>
</feature>
<evidence type="ECO:0000256" key="1">
    <source>
        <dbReference type="ARBA" id="ARBA00022729"/>
    </source>
</evidence>
<dbReference type="Gene3D" id="2.10.22.10">
    <property type="entry name" value="Antistasin, domain 1"/>
    <property type="match status" value="4"/>
</dbReference>
<keyword evidence="5" id="KW-0472">Membrane</keyword>
<dbReference type="PANTHER" id="PTHR46439:SF1">
    <property type="entry name" value="CYSTEINE-RICH MOTOR NEURON 1 PROTEIN"/>
    <property type="match status" value="1"/>
</dbReference>
<dbReference type="SMART" id="SM00215">
    <property type="entry name" value="VWC_out"/>
    <property type="match status" value="3"/>
</dbReference>
<dbReference type="GO" id="GO:0004867">
    <property type="term" value="F:serine-type endopeptidase inhibitor activity"/>
    <property type="evidence" value="ECO:0007669"/>
    <property type="project" value="InterPro"/>
</dbReference>
<dbReference type="InterPro" id="IPR009030">
    <property type="entry name" value="Growth_fac_rcpt_cys_sf"/>
</dbReference>
<feature type="domain" description="VWFC" evidence="6">
    <location>
        <begin position="768"/>
        <end position="825"/>
    </location>
</feature>
<feature type="domain" description="VWFC" evidence="6">
    <location>
        <begin position="496"/>
        <end position="553"/>
    </location>
</feature>
<keyword evidence="1" id="KW-0732">Signal</keyword>
<feature type="domain" description="VWFC" evidence="6">
    <location>
        <begin position="979"/>
        <end position="1036"/>
    </location>
</feature>
<feature type="domain" description="Antistasin-like" evidence="7">
    <location>
        <begin position="667"/>
        <end position="694"/>
    </location>
</feature>
<dbReference type="PANTHER" id="PTHR46439">
    <property type="entry name" value="CYSTEINE-RICH MOTOR NEURON 1 PROTEIN"/>
    <property type="match status" value="1"/>
</dbReference>
<evidence type="ECO:0000313" key="9">
    <source>
        <dbReference type="Ensembl" id="ENSPCLP00000001329.1"/>
    </source>
</evidence>
<feature type="domain" description="IGFBP N-terminal" evidence="8">
    <location>
        <begin position="195"/>
        <end position="274"/>
    </location>
</feature>
<dbReference type="SUPFAM" id="SSF57603">
    <property type="entry name" value="FnI-like domain"/>
    <property type="match status" value="6"/>
</dbReference>
<evidence type="ECO:0000256" key="3">
    <source>
        <dbReference type="ARBA" id="ARBA00023157"/>
    </source>
</evidence>
<dbReference type="InterPro" id="IPR001007">
    <property type="entry name" value="VWF_dom"/>
</dbReference>
<name>A0A669P1S9_PHACC</name>
<evidence type="ECO:0000256" key="5">
    <source>
        <dbReference type="SAM" id="Phobius"/>
    </source>
</evidence>
<organism evidence="9 10">
    <name type="scientific">Phasianus colchicus</name>
    <name type="common">Common pheasant</name>
    <dbReference type="NCBI Taxonomy" id="9054"/>
    <lineage>
        <taxon>Eukaryota</taxon>
        <taxon>Metazoa</taxon>
        <taxon>Chordata</taxon>
        <taxon>Craniata</taxon>
        <taxon>Vertebrata</taxon>
        <taxon>Euteleostomi</taxon>
        <taxon>Archelosauria</taxon>
        <taxon>Archosauria</taxon>
        <taxon>Dinosauria</taxon>
        <taxon>Saurischia</taxon>
        <taxon>Theropoda</taxon>
        <taxon>Coelurosauria</taxon>
        <taxon>Aves</taxon>
        <taxon>Neognathae</taxon>
        <taxon>Galloanserae</taxon>
        <taxon>Galliformes</taxon>
        <taxon>Phasianidae</taxon>
        <taxon>Phasianinae</taxon>
        <taxon>Phasianus</taxon>
    </lineage>
</organism>
<dbReference type="GO" id="GO:0005576">
    <property type="term" value="C:extracellular region"/>
    <property type="evidence" value="ECO:0007669"/>
    <property type="project" value="InterPro"/>
</dbReference>
<dbReference type="AlphaFoldDB" id="A0A669P1S9"/>
<dbReference type="InterPro" id="IPR011061">
    <property type="entry name" value="Hirudin/antistatin"/>
</dbReference>
<proteinExistence type="predicted"/>
<evidence type="ECO:0000256" key="2">
    <source>
        <dbReference type="ARBA" id="ARBA00022737"/>
    </source>
</evidence>
<feature type="domain" description="VWFC" evidence="6">
    <location>
        <begin position="913"/>
        <end position="971"/>
    </location>
</feature>
<accession>A0A669P1S9</accession>
<dbReference type="SUPFAM" id="SSF57262">
    <property type="entry name" value="Leech antihemostatic proteins"/>
    <property type="match status" value="3"/>
</dbReference>
<feature type="compositionally biased region" description="Basic and acidic residues" evidence="4">
    <location>
        <begin position="100"/>
        <end position="110"/>
    </location>
</feature>
<dbReference type="PROSITE" id="PS51323">
    <property type="entry name" value="IGFBP_N_2"/>
    <property type="match status" value="1"/>
</dbReference>
<evidence type="ECO:0000313" key="10">
    <source>
        <dbReference type="Proteomes" id="UP000472261"/>
    </source>
</evidence>
<keyword evidence="10" id="KW-1185">Reference proteome</keyword>
<dbReference type="PROSITE" id="PS50184">
    <property type="entry name" value="VWFC_2"/>
    <property type="match status" value="6"/>
</dbReference>
<dbReference type="InterPro" id="IPR045813">
    <property type="entry name" value="CRIM1_C"/>
</dbReference>
<feature type="domain" description="Antistasin-like" evidence="7">
    <location>
        <begin position="631"/>
        <end position="660"/>
    </location>
</feature>
<keyword evidence="5" id="KW-0812">Transmembrane</keyword>
<evidence type="ECO:0000259" key="7">
    <source>
        <dbReference type="PROSITE" id="PS51252"/>
    </source>
</evidence>
<dbReference type="OMA" id="FNNVEYH"/>
<evidence type="ECO:0000256" key="4">
    <source>
        <dbReference type="SAM" id="MobiDB-lite"/>
    </source>
</evidence>
<dbReference type="Proteomes" id="UP000472261">
    <property type="component" value="Unplaced"/>
</dbReference>
<keyword evidence="5" id="KW-1133">Transmembrane helix</keyword>
<feature type="compositionally biased region" description="Low complexity" evidence="4">
    <location>
        <begin position="13"/>
        <end position="31"/>
    </location>
</feature>
<protein>
    <submittedName>
        <fullName evidence="9">Cysteine rich transmembrane BMP regulator 1</fullName>
    </submittedName>
</protein>
<dbReference type="Pfam" id="PF02822">
    <property type="entry name" value="Antistasin"/>
    <property type="match status" value="4"/>
</dbReference>
<dbReference type="InterPro" id="IPR004094">
    <property type="entry name" value="Antistasin-like"/>
</dbReference>
<dbReference type="PROSITE" id="PS01208">
    <property type="entry name" value="VWFC_1"/>
    <property type="match status" value="3"/>
</dbReference>
<dbReference type="Pfam" id="PF19442">
    <property type="entry name" value="CRIM1_C"/>
    <property type="match status" value="1"/>
</dbReference>
<dbReference type="InterPro" id="IPR000867">
    <property type="entry name" value="IGFBP-like"/>
</dbReference>
<dbReference type="InterPro" id="IPR052624">
    <property type="entry name" value="CRIM1"/>
</dbReference>
<dbReference type="SMART" id="SM00214">
    <property type="entry name" value="VWC"/>
    <property type="match status" value="6"/>
</dbReference>
<feature type="domain" description="Antistasin-like" evidence="7">
    <location>
        <begin position="701"/>
        <end position="726"/>
    </location>
</feature>
<keyword evidence="3" id="KW-1015">Disulfide bond</keyword>
<feature type="domain" description="Antistasin-like" evidence="7">
    <location>
        <begin position="729"/>
        <end position="754"/>
    </location>
</feature>
<dbReference type="Ensembl" id="ENSPCLT00000001816.1">
    <property type="protein sequence ID" value="ENSPCLP00000001329.1"/>
    <property type="gene ID" value="ENSPCLG00000001128.1"/>
</dbReference>
<keyword evidence="2" id="KW-0677">Repeat</keyword>
<dbReference type="Pfam" id="PF00093">
    <property type="entry name" value="VWC"/>
    <property type="match status" value="4"/>
</dbReference>
<sequence length="1198" mass="129528">MRRREPAGGAGRGRSPPNGGRAEDALGAGRAAGRRRVGTRAASGAEAPPHPGARSRSRAIAAPPAWTGPAAGGRGTHGPTDAASRGGQRAEPPPPGAEVWLERPPPREETFLGGPEAGAAGRSRRSAAFRGALGGSGAAPPGAGRAAAAGMYLAAVSAGRRRPGGDGGGGGGGWHLAAAGWLLLLALLLGQPGTRALVCLPCDESKCEEPKSCPGSIVLGICGCCYMCARQRNESCGGVYGLHGACDRGLRCVIRPPLNGDSITEYEVGVCEDENWDDDQLLGFEPCNENLITGCNIINGKCECDTIRTCNNPFEFPSRDTCLSALKRIEEEKPDCSKARCEVQFSPRCPEDSILIEGYAPPGECCPLPSRCVCNPAGCLRKVCQPGYLNILVSKASGKPGECCDLYECKPVFSVDCSTVECPPVQQVVCPLDSYETQVRLTADGCCTLPTRCECLSGLCGFPMCEAGSVPQIVSRGDGTPGKCCDVFECVNEVKPTCIFNSMEYYDGDMFRMDACRFCRCQGGVSICFSAQCGELHCDRYYVPEGECCPVCEDPVYPVNNPAGCYANGQIQAHGDRWREDDCTFCQCINGDPHCVATACGQSCLNPVKVPGECCPVCEEPTYITIGPPTCELLVNCTLTEKDCIYSFKLDQNGCRICQCKTREELCTGLISGCSLDCSFGFQTDAHNCEICQCRPRPKKCKPIVCDKYCPFGYLKNKHGCEICRCKKCPEMPCGKICPMGFQQNSHGCVICKCREATASLMPPVKTGSCLSVDGRRHENEESWHDGCRECYCHNGREMCALITCPVPNCGNPTIHPGQCCPSCPDEIVVQKPELTSPSICHAPGGEYFVEGETWNIDSCTQCTCHSGRVLCETEVCPPLLCQNPTRTQDSCCPQCPDEPLQPSLSSNVSMPSYCKNDEGDIFLTAESWKPNVCTSCICMDGVIRCYSESCPPVSCERPVLRKGQCCPYCIEDTVPKKVVCHFSGKTYADEERWDIDSCTHCYCLQGQTLCSTVSCPPLPCAEPINVEGSCCPMCPEMYVPEPTNIPIEKTNHRGDVELEVPNWSTPSENDIIHIHRDMNHLQGDYRSGSGPHPSEDASVSSVTLVTILITIALLVIIIFLLINQKKQWIPVSCYKAPTKPSCLNNQLVYVDCKKGTMVQVDSSQRMLRIADPDSRYSGFYSMQKQNNLQADNFYQTV</sequence>
<feature type="region of interest" description="Disordered" evidence="4">
    <location>
        <begin position="1"/>
        <end position="125"/>
    </location>
</feature>
<evidence type="ECO:0000259" key="6">
    <source>
        <dbReference type="PROSITE" id="PS50184"/>
    </source>
</evidence>
<feature type="domain" description="VWFC" evidence="6">
    <location>
        <begin position="563"/>
        <end position="619"/>
    </location>
</feature>
<feature type="transmembrane region" description="Helical" evidence="5">
    <location>
        <begin position="1103"/>
        <end position="1123"/>
    </location>
</feature>
<dbReference type="PROSITE" id="PS51252">
    <property type="entry name" value="ANTISTASIN"/>
    <property type="match status" value="4"/>
</dbReference>
<dbReference type="SUPFAM" id="SSF57184">
    <property type="entry name" value="Growth factor receptor domain"/>
    <property type="match status" value="1"/>
</dbReference>
<dbReference type="Gene3D" id="6.20.200.20">
    <property type="match status" value="6"/>
</dbReference>
<dbReference type="Pfam" id="PF23334">
    <property type="entry name" value="VWC2L_2nd"/>
    <property type="match status" value="2"/>
</dbReference>
<reference evidence="9" key="2">
    <citation type="submission" date="2025-09" db="UniProtKB">
        <authorList>
            <consortium name="Ensembl"/>
        </authorList>
    </citation>
    <scope>IDENTIFICATION</scope>
</reference>
<dbReference type="GO" id="GO:0005886">
    <property type="term" value="C:plasma membrane"/>
    <property type="evidence" value="ECO:0007669"/>
    <property type="project" value="TreeGrafter"/>
</dbReference>
<evidence type="ECO:0000259" key="8">
    <source>
        <dbReference type="PROSITE" id="PS51323"/>
    </source>
</evidence>
<dbReference type="Pfam" id="PF00219">
    <property type="entry name" value="IGFBP"/>
    <property type="match status" value="1"/>
</dbReference>
<feature type="compositionally biased region" description="Low complexity" evidence="4">
    <location>
        <begin position="58"/>
        <end position="69"/>
    </location>
</feature>
<dbReference type="SMART" id="SM00121">
    <property type="entry name" value="IB"/>
    <property type="match status" value="1"/>
</dbReference>